<evidence type="ECO:0000313" key="7">
    <source>
        <dbReference type="Proteomes" id="UP000694548"/>
    </source>
</evidence>
<dbReference type="SMART" id="SM00360">
    <property type="entry name" value="RRM"/>
    <property type="match status" value="1"/>
</dbReference>
<proteinExistence type="predicted"/>
<keyword evidence="7" id="KW-1185">Reference proteome</keyword>
<evidence type="ECO:0000256" key="2">
    <source>
        <dbReference type="ARBA" id="ARBA00022884"/>
    </source>
</evidence>
<dbReference type="GeneTree" id="ENSGT00950000183123"/>
<dbReference type="GO" id="GO:0003723">
    <property type="term" value="F:RNA binding"/>
    <property type="evidence" value="ECO:0007669"/>
    <property type="project" value="UniProtKB-UniRule"/>
</dbReference>
<dbReference type="Pfam" id="PF00076">
    <property type="entry name" value="RRM_1"/>
    <property type="match status" value="1"/>
</dbReference>
<sequence>MNEIRHLHSDSHLISNMADKLCKLFVGGLNVETTDEGLRAYFEQYGVLTDCVVVMNQQLGRSRCFGFITFSTPEETDAAMAAKPHVVDGNNKMGPCGL</sequence>
<keyword evidence="2 4" id="KW-0694">RNA-binding</keyword>
<evidence type="ECO:0000259" key="5">
    <source>
        <dbReference type="PROSITE" id="PS50102"/>
    </source>
</evidence>
<evidence type="ECO:0000256" key="4">
    <source>
        <dbReference type="PROSITE-ProRule" id="PRU00176"/>
    </source>
</evidence>
<reference evidence="6" key="1">
    <citation type="submission" date="2014-08" db="EMBL/GenBank/DDBJ databases">
        <authorList>
            <person name="Senf B."/>
            <person name="Petzold A."/>
            <person name="Downie B.R."/>
            <person name="Koch P."/>
            <person name="Platzer M."/>
        </authorList>
    </citation>
    <scope>NUCLEOTIDE SEQUENCE [LARGE SCALE GENOMIC DNA]</scope>
    <source>
        <strain evidence="6">GRZ</strain>
    </source>
</reference>
<dbReference type="InterPro" id="IPR012677">
    <property type="entry name" value="Nucleotide-bd_a/b_plait_sf"/>
</dbReference>
<keyword evidence="3" id="KW-0507">mRNA processing</keyword>
<organism evidence="6 7">
    <name type="scientific">Nothobranchius furzeri</name>
    <name type="common">Turquoise killifish</name>
    <dbReference type="NCBI Taxonomy" id="105023"/>
    <lineage>
        <taxon>Eukaryota</taxon>
        <taxon>Metazoa</taxon>
        <taxon>Chordata</taxon>
        <taxon>Craniata</taxon>
        <taxon>Vertebrata</taxon>
        <taxon>Euteleostomi</taxon>
        <taxon>Actinopterygii</taxon>
        <taxon>Neopterygii</taxon>
        <taxon>Teleostei</taxon>
        <taxon>Neoteleostei</taxon>
        <taxon>Acanthomorphata</taxon>
        <taxon>Ovalentaria</taxon>
        <taxon>Atherinomorphae</taxon>
        <taxon>Cyprinodontiformes</taxon>
        <taxon>Nothobranchiidae</taxon>
        <taxon>Nothobranchius</taxon>
    </lineage>
</organism>
<dbReference type="Gene3D" id="3.30.70.330">
    <property type="match status" value="1"/>
</dbReference>
<dbReference type="GO" id="GO:0008380">
    <property type="term" value="P:RNA splicing"/>
    <property type="evidence" value="ECO:0007669"/>
    <property type="project" value="UniProtKB-KW"/>
</dbReference>
<dbReference type="InterPro" id="IPR035979">
    <property type="entry name" value="RBD_domain_sf"/>
</dbReference>
<keyword evidence="3" id="KW-0508">mRNA splicing</keyword>
<dbReference type="Ensembl" id="ENSNFUT00015008957.1">
    <property type="protein sequence ID" value="ENSNFUP00015008522.1"/>
    <property type="gene ID" value="ENSNFUG00015004167.1"/>
</dbReference>
<name>A0A8C6KWB8_NOTFU</name>
<evidence type="ECO:0000256" key="3">
    <source>
        <dbReference type="ARBA" id="ARBA00023187"/>
    </source>
</evidence>
<reference evidence="6" key="2">
    <citation type="submission" date="2025-08" db="UniProtKB">
        <authorList>
            <consortium name="Ensembl"/>
        </authorList>
    </citation>
    <scope>IDENTIFICATION</scope>
</reference>
<evidence type="ECO:0000313" key="6">
    <source>
        <dbReference type="Ensembl" id="ENSNFUP00015008522.1"/>
    </source>
</evidence>
<reference evidence="6" key="3">
    <citation type="submission" date="2025-09" db="UniProtKB">
        <authorList>
            <consortium name="Ensembl"/>
        </authorList>
    </citation>
    <scope>IDENTIFICATION</scope>
</reference>
<dbReference type="GO" id="GO:0005634">
    <property type="term" value="C:nucleus"/>
    <property type="evidence" value="ECO:0007669"/>
    <property type="project" value="TreeGrafter"/>
</dbReference>
<accession>A0A8C6KWB8</accession>
<feature type="domain" description="RRM" evidence="5">
    <location>
        <begin position="22"/>
        <end position="89"/>
    </location>
</feature>
<dbReference type="InterPro" id="IPR050886">
    <property type="entry name" value="RNA-binding_reg"/>
</dbReference>
<dbReference type="PANTHER" id="PTHR48024:SF56">
    <property type="entry name" value="HETEROGENEOUS NUCLEAR RIBONUCLEOPROTEIN A0"/>
    <property type="match status" value="1"/>
</dbReference>
<dbReference type="PANTHER" id="PTHR48024">
    <property type="entry name" value="GEO13361P1-RELATED"/>
    <property type="match status" value="1"/>
</dbReference>
<dbReference type="PROSITE" id="PS50102">
    <property type="entry name" value="RRM"/>
    <property type="match status" value="1"/>
</dbReference>
<dbReference type="InterPro" id="IPR000504">
    <property type="entry name" value="RRM_dom"/>
</dbReference>
<protein>
    <recommendedName>
        <fullName evidence="5">RRM domain-containing protein</fullName>
    </recommendedName>
</protein>
<dbReference type="SUPFAM" id="SSF54928">
    <property type="entry name" value="RNA-binding domain, RBD"/>
    <property type="match status" value="1"/>
</dbReference>
<keyword evidence="1" id="KW-0677">Repeat</keyword>
<dbReference type="AlphaFoldDB" id="A0A8C6KWB8"/>
<dbReference type="Proteomes" id="UP000694548">
    <property type="component" value="Chromosome sgr05"/>
</dbReference>
<dbReference type="FunFam" id="3.30.70.330:FF:000040">
    <property type="entry name" value="Heterogeneous nuclear ribonucleoprotein A2/B1"/>
    <property type="match status" value="1"/>
</dbReference>
<evidence type="ECO:0000256" key="1">
    <source>
        <dbReference type="ARBA" id="ARBA00022737"/>
    </source>
</evidence>